<dbReference type="EMBL" id="JAEUBF010001473">
    <property type="protein sequence ID" value="KAH3664346.1"/>
    <property type="molecule type" value="Genomic_DNA"/>
</dbReference>
<reference evidence="1" key="1">
    <citation type="journal article" date="2021" name="Open Biol.">
        <title>Shared evolutionary footprints suggest mitochondrial oxidative damage underlies multiple complex I losses in fungi.</title>
        <authorList>
            <person name="Schikora-Tamarit M.A."/>
            <person name="Marcet-Houben M."/>
            <person name="Nosek J."/>
            <person name="Gabaldon T."/>
        </authorList>
    </citation>
    <scope>NUCLEOTIDE SEQUENCE</scope>
    <source>
        <strain evidence="1">CBS6341</strain>
    </source>
</reference>
<protein>
    <submittedName>
        <fullName evidence="1">Uncharacterized protein</fullName>
    </submittedName>
</protein>
<evidence type="ECO:0000313" key="1">
    <source>
        <dbReference type="EMBL" id="KAH3664346.1"/>
    </source>
</evidence>
<accession>A0A9P8P3G3</accession>
<sequence>MYLSILSILYSKFLSLPRLRNLRSVRSTINAKSQANFDLPTTNVKNKTEINEVNSQIPIIAQPNELSNVTGFQENVQLRENFRPKSRDVEYCKIMAVM</sequence>
<dbReference type="AlphaFoldDB" id="A0A9P8P3G3"/>
<keyword evidence="2" id="KW-1185">Reference proteome</keyword>
<dbReference type="Proteomes" id="UP000769528">
    <property type="component" value="Unassembled WGS sequence"/>
</dbReference>
<comment type="caution">
    <text evidence="1">The sequence shown here is derived from an EMBL/GenBank/DDBJ whole genome shotgun (WGS) entry which is preliminary data.</text>
</comment>
<reference evidence="1" key="2">
    <citation type="submission" date="2021-01" db="EMBL/GenBank/DDBJ databases">
        <authorList>
            <person name="Schikora-Tamarit M.A."/>
        </authorList>
    </citation>
    <scope>NUCLEOTIDE SEQUENCE</scope>
    <source>
        <strain evidence="1">CBS6341</strain>
    </source>
</reference>
<name>A0A9P8P3G3_9ASCO</name>
<gene>
    <name evidence="1" type="ORF">WICMUC_005731</name>
</gene>
<evidence type="ECO:0000313" key="2">
    <source>
        <dbReference type="Proteomes" id="UP000769528"/>
    </source>
</evidence>
<proteinExistence type="predicted"/>
<organism evidence="1 2">
    <name type="scientific">Wickerhamomyces mucosus</name>
    <dbReference type="NCBI Taxonomy" id="1378264"/>
    <lineage>
        <taxon>Eukaryota</taxon>
        <taxon>Fungi</taxon>
        <taxon>Dikarya</taxon>
        <taxon>Ascomycota</taxon>
        <taxon>Saccharomycotina</taxon>
        <taxon>Saccharomycetes</taxon>
        <taxon>Phaffomycetales</taxon>
        <taxon>Wickerhamomycetaceae</taxon>
        <taxon>Wickerhamomyces</taxon>
    </lineage>
</organism>